<sequence>MALISSIQYIVCSQWHSHSQYKGHGGHQDARKTAKLFHPSIWGDHFLTHSPLQTKVDEWSGRAEKLKKQGKRKLWDARGSKQREMQLVDDLQRLGIGYHFEEEIEDALFRMYKSFYSDVAKDDDLKSVALRFRLLRQAGYYVSATEAFTKFKYLEGKKKINNKNNFRGSSNSNSSDMDGVVLLERGLLNLYEAAFLSIPGEDILDKAITFSSEELRSRLPNMQMNQPHFAERVRRALDLPFYRGLPRYESMNYISFYQEEEGRDEGLLELAKLDFNLVQSLHQRDLRQITTWWKELGLAEKLPFARDRAVELFYWTSPLHDEPKHSRRRIIMNKLANLFSATDDIYDVYGNAEELQLLTDAIEKWELGAMEGLPTDCIKAYYRALLDTVREIEDELITTSLGQSNYQLIPYLKAVIKETTRAYLQESKWCKSGDLPSVEEHLGASLVTAGYSLLPITSLLGMEDNIVTREALEWLRNMPRFMKASATISRIRDDIATHKFEQERDHVASTVECYMKENGVSEEEACRELMKMVADAWKELNEGLLRPTPFPRPILTPSLQLARIAEHFYRNGDSFTHADGETKQNIASLYLNPIPV</sequence>
<reference evidence="7 8" key="1">
    <citation type="submission" date="2021-07" db="EMBL/GenBank/DDBJ databases">
        <title>The Aristolochia fimbriata genome: insights into angiosperm evolution, floral development and chemical biosynthesis.</title>
        <authorList>
            <person name="Jiao Y."/>
        </authorList>
    </citation>
    <scope>NUCLEOTIDE SEQUENCE [LARGE SCALE GENOMIC DNA]</scope>
    <source>
        <strain evidence="7">IBCAS-2021</strain>
        <tissue evidence="7">Leaf</tissue>
    </source>
</reference>
<keyword evidence="4" id="KW-0456">Lyase</keyword>
<dbReference type="SUPFAM" id="SSF48239">
    <property type="entry name" value="Terpenoid cyclases/Protein prenyltransferases"/>
    <property type="match status" value="1"/>
</dbReference>
<dbReference type="GO" id="GO:0010333">
    <property type="term" value="F:terpene synthase activity"/>
    <property type="evidence" value="ECO:0007669"/>
    <property type="project" value="InterPro"/>
</dbReference>
<dbReference type="InterPro" id="IPR036965">
    <property type="entry name" value="Terpene_synth_N_sf"/>
</dbReference>
<dbReference type="PANTHER" id="PTHR31225">
    <property type="entry name" value="OS04G0344100 PROTEIN-RELATED"/>
    <property type="match status" value="1"/>
</dbReference>
<dbReference type="AlphaFoldDB" id="A0AAV7E1R9"/>
<feature type="domain" description="Terpene synthase N-terminal" evidence="5">
    <location>
        <begin position="41"/>
        <end position="237"/>
    </location>
</feature>
<dbReference type="SFLD" id="SFLDG01019">
    <property type="entry name" value="Terpene_Cyclase_Like_1_C_Termi"/>
    <property type="match status" value="1"/>
</dbReference>
<dbReference type="Gene3D" id="1.10.600.10">
    <property type="entry name" value="Farnesyl Diphosphate Synthase"/>
    <property type="match status" value="1"/>
</dbReference>
<keyword evidence="8" id="KW-1185">Reference proteome</keyword>
<dbReference type="GO" id="GO:0016102">
    <property type="term" value="P:diterpenoid biosynthetic process"/>
    <property type="evidence" value="ECO:0007669"/>
    <property type="project" value="InterPro"/>
</dbReference>
<evidence type="ECO:0000313" key="8">
    <source>
        <dbReference type="Proteomes" id="UP000825729"/>
    </source>
</evidence>
<feature type="domain" description="Terpene synthase metal-binding" evidence="6">
    <location>
        <begin position="294"/>
        <end position="539"/>
    </location>
</feature>
<evidence type="ECO:0000256" key="3">
    <source>
        <dbReference type="ARBA" id="ARBA00022842"/>
    </source>
</evidence>
<gene>
    <name evidence="7" type="ORF">H6P81_018699</name>
</gene>
<name>A0AAV7E1R9_ARIFI</name>
<dbReference type="InterPro" id="IPR005630">
    <property type="entry name" value="Terpene_synthase_metal-bd"/>
</dbReference>
<evidence type="ECO:0000256" key="2">
    <source>
        <dbReference type="ARBA" id="ARBA00022723"/>
    </source>
</evidence>
<comment type="caution">
    <text evidence="7">The sequence shown here is derived from an EMBL/GenBank/DDBJ whole genome shotgun (WGS) entry which is preliminary data.</text>
</comment>
<comment type="pathway">
    <text evidence="1">Secondary metabolite biosynthesis; terpenoid biosynthesis.</text>
</comment>
<dbReference type="Gene3D" id="1.50.10.130">
    <property type="entry name" value="Terpene synthase, N-terminal domain"/>
    <property type="match status" value="1"/>
</dbReference>
<organism evidence="7 8">
    <name type="scientific">Aristolochia fimbriata</name>
    <name type="common">White veined hardy Dutchman's pipe vine</name>
    <dbReference type="NCBI Taxonomy" id="158543"/>
    <lineage>
        <taxon>Eukaryota</taxon>
        <taxon>Viridiplantae</taxon>
        <taxon>Streptophyta</taxon>
        <taxon>Embryophyta</taxon>
        <taxon>Tracheophyta</taxon>
        <taxon>Spermatophyta</taxon>
        <taxon>Magnoliopsida</taxon>
        <taxon>Magnoliidae</taxon>
        <taxon>Piperales</taxon>
        <taxon>Aristolochiaceae</taxon>
        <taxon>Aristolochia</taxon>
    </lineage>
</organism>
<accession>A0AAV7E1R9</accession>
<keyword evidence="2" id="KW-0479">Metal-binding</keyword>
<dbReference type="InterPro" id="IPR001906">
    <property type="entry name" value="Terpene_synth_N"/>
</dbReference>
<dbReference type="Proteomes" id="UP000825729">
    <property type="component" value="Unassembled WGS sequence"/>
</dbReference>
<dbReference type="Pfam" id="PF03936">
    <property type="entry name" value="Terpene_synth_C"/>
    <property type="match status" value="1"/>
</dbReference>
<dbReference type="InterPro" id="IPR008930">
    <property type="entry name" value="Terpenoid_cyclase/PrenylTrfase"/>
</dbReference>
<dbReference type="FunFam" id="1.10.600.10:FF:000007">
    <property type="entry name" value="Isoprene synthase, chloroplastic"/>
    <property type="match status" value="1"/>
</dbReference>
<dbReference type="CDD" id="cd00684">
    <property type="entry name" value="Terpene_cyclase_plant_C1"/>
    <property type="match status" value="1"/>
</dbReference>
<dbReference type="Pfam" id="PF01397">
    <property type="entry name" value="Terpene_synth"/>
    <property type="match status" value="1"/>
</dbReference>
<dbReference type="PANTHER" id="PTHR31225:SF93">
    <property type="entry name" value="ALPHA-HUMULENE_(-)-(E)-BETA-CARYOPHYLLENE SYNTHASE"/>
    <property type="match status" value="1"/>
</dbReference>
<protein>
    <submittedName>
        <fullName evidence="7">Uncharacterized protein</fullName>
    </submittedName>
</protein>
<dbReference type="SFLD" id="SFLDS00005">
    <property type="entry name" value="Isoprenoid_Synthase_Type_I"/>
    <property type="match status" value="1"/>
</dbReference>
<dbReference type="EMBL" id="JAINDJ010000007">
    <property type="protein sequence ID" value="KAG9442845.1"/>
    <property type="molecule type" value="Genomic_DNA"/>
</dbReference>
<proteinExistence type="predicted"/>
<dbReference type="InterPro" id="IPR050148">
    <property type="entry name" value="Terpene_synthase-like"/>
</dbReference>
<evidence type="ECO:0000256" key="4">
    <source>
        <dbReference type="ARBA" id="ARBA00023239"/>
    </source>
</evidence>
<evidence type="ECO:0000256" key="1">
    <source>
        <dbReference type="ARBA" id="ARBA00004721"/>
    </source>
</evidence>
<dbReference type="GO" id="GO:0000287">
    <property type="term" value="F:magnesium ion binding"/>
    <property type="evidence" value="ECO:0007669"/>
    <property type="project" value="InterPro"/>
</dbReference>
<evidence type="ECO:0000313" key="7">
    <source>
        <dbReference type="EMBL" id="KAG9442845.1"/>
    </source>
</evidence>
<dbReference type="InterPro" id="IPR044814">
    <property type="entry name" value="Terpene_cyclase_plant_C1"/>
</dbReference>
<evidence type="ECO:0000259" key="6">
    <source>
        <dbReference type="Pfam" id="PF03936"/>
    </source>
</evidence>
<dbReference type="InterPro" id="IPR034741">
    <property type="entry name" value="Terpene_cyclase-like_1_C"/>
</dbReference>
<dbReference type="SUPFAM" id="SSF48576">
    <property type="entry name" value="Terpenoid synthases"/>
    <property type="match status" value="1"/>
</dbReference>
<keyword evidence="3" id="KW-0460">Magnesium</keyword>
<dbReference type="InterPro" id="IPR008949">
    <property type="entry name" value="Isoprenoid_synthase_dom_sf"/>
</dbReference>
<evidence type="ECO:0000259" key="5">
    <source>
        <dbReference type="Pfam" id="PF01397"/>
    </source>
</evidence>